<proteinExistence type="predicted"/>
<comment type="caution">
    <text evidence="2">The sequence shown here is derived from an EMBL/GenBank/DDBJ whole genome shotgun (WGS) entry which is preliminary data.</text>
</comment>
<protein>
    <submittedName>
        <fullName evidence="2">Uncharacterized protein</fullName>
    </submittedName>
</protein>
<gene>
    <name evidence="2" type="ORF">J2S41_006521</name>
</gene>
<dbReference type="Proteomes" id="UP001183643">
    <property type="component" value="Unassembled WGS sequence"/>
</dbReference>
<sequence>MCGDAAVARDAQRPAGRPKRKTEGETAKAVTLVGGLTGAVKG</sequence>
<dbReference type="EMBL" id="JAVDYB010000001">
    <property type="protein sequence ID" value="MDR7279743.1"/>
    <property type="molecule type" value="Genomic_DNA"/>
</dbReference>
<reference evidence="2" key="1">
    <citation type="submission" date="2023-07" db="EMBL/GenBank/DDBJ databases">
        <title>Sequencing the genomes of 1000 actinobacteria strains.</title>
        <authorList>
            <person name="Klenk H.-P."/>
        </authorList>
    </citation>
    <scope>NUCLEOTIDE SEQUENCE</scope>
    <source>
        <strain evidence="2">DSM 44707</strain>
    </source>
</reference>
<name>A0AAE3YTP8_9ACTN</name>
<keyword evidence="3" id="KW-1185">Reference proteome</keyword>
<evidence type="ECO:0000313" key="2">
    <source>
        <dbReference type="EMBL" id="MDR7279743.1"/>
    </source>
</evidence>
<accession>A0AAE3YTP8</accession>
<evidence type="ECO:0000313" key="3">
    <source>
        <dbReference type="Proteomes" id="UP001183643"/>
    </source>
</evidence>
<organism evidence="2 3">
    <name type="scientific">Catenuloplanes atrovinosus</name>
    <dbReference type="NCBI Taxonomy" id="137266"/>
    <lineage>
        <taxon>Bacteria</taxon>
        <taxon>Bacillati</taxon>
        <taxon>Actinomycetota</taxon>
        <taxon>Actinomycetes</taxon>
        <taxon>Micromonosporales</taxon>
        <taxon>Micromonosporaceae</taxon>
        <taxon>Catenuloplanes</taxon>
    </lineage>
</organism>
<evidence type="ECO:0000256" key="1">
    <source>
        <dbReference type="SAM" id="MobiDB-lite"/>
    </source>
</evidence>
<feature type="region of interest" description="Disordered" evidence="1">
    <location>
        <begin position="1"/>
        <end position="29"/>
    </location>
</feature>
<dbReference type="AlphaFoldDB" id="A0AAE3YTP8"/>